<evidence type="ECO:0008006" key="4">
    <source>
        <dbReference type="Google" id="ProtNLM"/>
    </source>
</evidence>
<gene>
    <name evidence="2" type="ORF">AVW16_06370</name>
</gene>
<evidence type="ECO:0000256" key="1">
    <source>
        <dbReference type="SAM" id="SignalP"/>
    </source>
</evidence>
<evidence type="ECO:0000313" key="2">
    <source>
        <dbReference type="EMBL" id="KZE34296.1"/>
    </source>
</evidence>
<dbReference type="AlphaFoldDB" id="A0A163DB34"/>
<feature type="signal peptide" evidence="1">
    <location>
        <begin position="1"/>
        <end position="24"/>
    </location>
</feature>
<comment type="caution">
    <text evidence="2">The sequence shown here is derived from an EMBL/GenBank/DDBJ whole genome shotgun (WGS) entry which is preliminary data.</text>
</comment>
<name>A0A163DB34_9NEIS</name>
<evidence type="ECO:0000313" key="3">
    <source>
        <dbReference type="Proteomes" id="UP000076625"/>
    </source>
</evidence>
<reference evidence="3" key="1">
    <citation type="submission" date="2016-01" db="EMBL/GenBank/DDBJ databases">
        <title>Draft genome of Chromobacterium sp. F49.</title>
        <authorList>
            <person name="Hong K.W."/>
        </authorList>
    </citation>
    <scope>NUCLEOTIDE SEQUENCE [LARGE SCALE GENOMIC DNA]</scope>
    <source>
        <strain evidence="3">CN10</strain>
    </source>
</reference>
<dbReference type="Proteomes" id="UP000076625">
    <property type="component" value="Unassembled WGS sequence"/>
</dbReference>
<sequence length="133" mass="13862">MLRPTRRRAYAVAAVLALAACAGGAPRGGRDAPRVEAVRAGRVLVDVASARAPQAVADCVVDGVRRLKIPDDYLALRSQAGGGRVVMLANPATGRTGLTVDVAARANGSQVRLYENGMVVSAQWRALVRRCAG</sequence>
<dbReference type="EMBL" id="LQQU01000008">
    <property type="protein sequence ID" value="KZE34296.1"/>
    <property type="molecule type" value="Genomic_DNA"/>
</dbReference>
<feature type="chain" id="PRO_5007842247" description="Lipoprotein" evidence="1">
    <location>
        <begin position="25"/>
        <end position="133"/>
    </location>
</feature>
<keyword evidence="1" id="KW-0732">Signal</keyword>
<proteinExistence type="predicted"/>
<accession>A0A163DB34</accession>
<organism evidence="2 3">
    <name type="scientific">Crenobacter luteus</name>
    <dbReference type="NCBI Taxonomy" id="1452487"/>
    <lineage>
        <taxon>Bacteria</taxon>
        <taxon>Pseudomonadati</taxon>
        <taxon>Pseudomonadota</taxon>
        <taxon>Betaproteobacteria</taxon>
        <taxon>Neisseriales</taxon>
        <taxon>Neisseriaceae</taxon>
        <taxon>Crenobacter</taxon>
    </lineage>
</organism>
<protein>
    <recommendedName>
        <fullName evidence="4">Lipoprotein</fullName>
    </recommendedName>
</protein>
<dbReference type="PROSITE" id="PS51257">
    <property type="entry name" value="PROKAR_LIPOPROTEIN"/>
    <property type="match status" value="1"/>
</dbReference>
<keyword evidence="3" id="KW-1185">Reference proteome</keyword>
<dbReference type="PROSITE" id="PS51318">
    <property type="entry name" value="TAT"/>
    <property type="match status" value="1"/>
</dbReference>
<dbReference type="InterPro" id="IPR006311">
    <property type="entry name" value="TAT_signal"/>
</dbReference>